<accession>A0ABW9W569</accession>
<dbReference type="InterPro" id="IPR000757">
    <property type="entry name" value="Beta-glucanase-like"/>
</dbReference>
<keyword evidence="5" id="KW-1185">Reference proteome</keyword>
<dbReference type="Pfam" id="PF00722">
    <property type="entry name" value="Glyco_hydro_16"/>
    <property type="match status" value="1"/>
</dbReference>
<name>A0ABW9W569_9BURK</name>
<comment type="similarity">
    <text evidence="1">Belongs to the glycosyl hydrolase 16 family.</text>
</comment>
<dbReference type="CDD" id="cd08023">
    <property type="entry name" value="GH16_laminarinase_like"/>
    <property type="match status" value="1"/>
</dbReference>
<evidence type="ECO:0000256" key="1">
    <source>
        <dbReference type="ARBA" id="ARBA00006865"/>
    </source>
</evidence>
<dbReference type="PROSITE" id="PS51762">
    <property type="entry name" value="GH16_2"/>
    <property type="match status" value="1"/>
</dbReference>
<protein>
    <submittedName>
        <fullName evidence="4">Family 16 glycosylhydrolase</fullName>
    </submittedName>
</protein>
<dbReference type="SUPFAM" id="SSF49899">
    <property type="entry name" value="Concanavalin A-like lectins/glucanases"/>
    <property type="match status" value="1"/>
</dbReference>
<evidence type="ECO:0000313" key="5">
    <source>
        <dbReference type="Proteomes" id="UP000642144"/>
    </source>
</evidence>
<gene>
    <name evidence="4" type="ORF">GTP69_21960</name>
</gene>
<feature type="chain" id="PRO_5047385915" evidence="2">
    <location>
        <begin position="33"/>
        <end position="345"/>
    </location>
</feature>
<dbReference type="InterPro" id="IPR013320">
    <property type="entry name" value="ConA-like_dom_sf"/>
</dbReference>
<evidence type="ECO:0000259" key="3">
    <source>
        <dbReference type="PROSITE" id="PS51762"/>
    </source>
</evidence>
<organism evidence="4 5">
    <name type="scientific">Duganella levis</name>
    <dbReference type="NCBI Taxonomy" id="2692169"/>
    <lineage>
        <taxon>Bacteria</taxon>
        <taxon>Pseudomonadati</taxon>
        <taxon>Pseudomonadota</taxon>
        <taxon>Betaproteobacteria</taxon>
        <taxon>Burkholderiales</taxon>
        <taxon>Oxalobacteraceae</taxon>
        <taxon>Telluria group</taxon>
        <taxon>Duganella</taxon>
    </lineage>
</organism>
<feature type="signal peptide" evidence="2">
    <location>
        <begin position="1"/>
        <end position="32"/>
    </location>
</feature>
<keyword evidence="2" id="KW-0732">Signal</keyword>
<dbReference type="RefSeq" id="WP_161056853.1">
    <property type="nucleotide sequence ID" value="NZ_WWCT01000020.1"/>
</dbReference>
<evidence type="ECO:0000256" key="2">
    <source>
        <dbReference type="SAM" id="SignalP"/>
    </source>
</evidence>
<dbReference type="PANTHER" id="PTHR10963:SF55">
    <property type="entry name" value="GLYCOSIDE HYDROLASE FAMILY 16 PROTEIN"/>
    <property type="match status" value="1"/>
</dbReference>
<evidence type="ECO:0000313" key="4">
    <source>
        <dbReference type="EMBL" id="MYN29074.1"/>
    </source>
</evidence>
<reference evidence="4 5" key="1">
    <citation type="submission" date="2019-12" db="EMBL/GenBank/DDBJ databases">
        <title>Novel species isolated from a subtropical stream in China.</title>
        <authorList>
            <person name="Lu H."/>
        </authorList>
    </citation>
    <scope>NUCLEOTIDE SEQUENCE [LARGE SCALE GENOMIC DNA]</scope>
    <source>
        <strain evidence="4 5">CY42W</strain>
    </source>
</reference>
<dbReference type="InterPro" id="IPR050546">
    <property type="entry name" value="Glycosyl_Hydrlase_16"/>
</dbReference>
<sequence>MNPSLKFRTRLLGGMIAQAAVVTAMFTTPVFAASWTANYNMSLDVPTAKATSTCTLVPAGAPVTQVALYQTFIDSFNTLDLSLPNGWSPNHDGGYDEASKKFLGYDWPVKRTLSGNAEQEVYVDPGYAGTLGKPLGLNPFAPVKGVLHIIAQKTPPELLQYVGNLPYTSGMLSSRKMLVQRYGYFEMNAKLPVGQGTWPAFWLLNADRKWPPEIDIMEAPSNLTATGQVSAGVHWVDATGAARSSGCRPTTKVSDDFHLYGALWTADRIVYYIDRKPVGQIITPLGVNGFMYMLVNLAIGGTWPGNADATTPIPADMQVDWVAAYTAGYTACTVLANGVKQCPAK</sequence>
<feature type="domain" description="GH16" evidence="3">
    <location>
        <begin position="33"/>
        <end position="330"/>
    </location>
</feature>
<dbReference type="EMBL" id="WWCT01000020">
    <property type="protein sequence ID" value="MYN29074.1"/>
    <property type="molecule type" value="Genomic_DNA"/>
</dbReference>
<dbReference type="PANTHER" id="PTHR10963">
    <property type="entry name" value="GLYCOSYL HYDROLASE-RELATED"/>
    <property type="match status" value="1"/>
</dbReference>
<proteinExistence type="inferred from homology"/>
<dbReference type="Gene3D" id="2.60.120.200">
    <property type="match status" value="1"/>
</dbReference>
<comment type="caution">
    <text evidence="4">The sequence shown here is derived from an EMBL/GenBank/DDBJ whole genome shotgun (WGS) entry which is preliminary data.</text>
</comment>
<dbReference type="Proteomes" id="UP000642144">
    <property type="component" value="Unassembled WGS sequence"/>
</dbReference>